<evidence type="ECO:0000313" key="2">
    <source>
        <dbReference type="EMBL" id="OGC36224.1"/>
    </source>
</evidence>
<gene>
    <name evidence="2" type="ORF">A2311_05745</name>
</gene>
<protein>
    <recommendedName>
        <fullName evidence="4">Prepilin-type N-terminal cleavage/methylation domain-containing protein</fullName>
    </recommendedName>
</protein>
<dbReference type="PROSITE" id="PS00409">
    <property type="entry name" value="PROKAR_NTER_METHYL"/>
    <property type="match status" value="1"/>
</dbReference>
<evidence type="ECO:0000313" key="3">
    <source>
        <dbReference type="Proteomes" id="UP000178951"/>
    </source>
</evidence>
<keyword evidence="1" id="KW-1133">Transmembrane helix</keyword>
<organism evidence="2 3">
    <name type="scientific">candidate division WOR-1 bacterium RIFOXYB2_FULL_48_7</name>
    <dbReference type="NCBI Taxonomy" id="1802583"/>
    <lineage>
        <taxon>Bacteria</taxon>
        <taxon>Bacillati</taxon>
        <taxon>Saganbacteria</taxon>
    </lineage>
</organism>
<dbReference type="Pfam" id="PF07963">
    <property type="entry name" value="N_methyl"/>
    <property type="match status" value="1"/>
</dbReference>
<accession>A0A1F4TU21</accession>
<sequence>MNKSGVTLIEVMIAMALLLAVAATIVPLFRSLKANQQYNQRVTMALLEARSQMESLQARPLAELIKLNGKHISVKALAPDLFSVSVHLSQPTICLSTLRIGP</sequence>
<dbReference type="AlphaFoldDB" id="A0A1F4TU21"/>
<evidence type="ECO:0000256" key="1">
    <source>
        <dbReference type="SAM" id="Phobius"/>
    </source>
</evidence>
<name>A0A1F4TU21_UNCSA</name>
<reference evidence="2 3" key="1">
    <citation type="journal article" date="2016" name="Nat. Commun.">
        <title>Thousands of microbial genomes shed light on interconnected biogeochemical processes in an aquifer system.</title>
        <authorList>
            <person name="Anantharaman K."/>
            <person name="Brown C.T."/>
            <person name="Hug L.A."/>
            <person name="Sharon I."/>
            <person name="Castelle C.J."/>
            <person name="Probst A.J."/>
            <person name="Thomas B.C."/>
            <person name="Singh A."/>
            <person name="Wilkins M.J."/>
            <person name="Karaoz U."/>
            <person name="Brodie E.L."/>
            <person name="Williams K.H."/>
            <person name="Hubbard S.S."/>
            <person name="Banfield J.F."/>
        </authorList>
    </citation>
    <scope>NUCLEOTIDE SEQUENCE [LARGE SCALE GENOMIC DNA]</scope>
</reference>
<dbReference type="Proteomes" id="UP000178951">
    <property type="component" value="Unassembled WGS sequence"/>
</dbReference>
<dbReference type="STRING" id="1802583.A2311_05745"/>
<dbReference type="InterPro" id="IPR045584">
    <property type="entry name" value="Pilin-like"/>
</dbReference>
<comment type="caution">
    <text evidence="2">The sequence shown here is derived from an EMBL/GenBank/DDBJ whole genome shotgun (WGS) entry which is preliminary data.</text>
</comment>
<dbReference type="EMBL" id="MEUF01000018">
    <property type="protein sequence ID" value="OGC36224.1"/>
    <property type="molecule type" value="Genomic_DNA"/>
</dbReference>
<dbReference type="InterPro" id="IPR012902">
    <property type="entry name" value="N_methyl_site"/>
</dbReference>
<dbReference type="SUPFAM" id="SSF54523">
    <property type="entry name" value="Pili subunits"/>
    <property type="match status" value="1"/>
</dbReference>
<proteinExistence type="predicted"/>
<feature type="transmembrane region" description="Helical" evidence="1">
    <location>
        <begin position="6"/>
        <end position="29"/>
    </location>
</feature>
<evidence type="ECO:0008006" key="4">
    <source>
        <dbReference type="Google" id="ProtNLM"/>
    </source>
</evidence>
<keyword evidence="1" id="KW-0812">Transmembrane</keyword>
<keyword evidence="1" id="KW-0472">Membrane</keyword>
<dbReference type="NCBIfam" id="TIGR02532">
    <property type="entry name" value="IV_pilin_GFxxxE"/>
    <property type="match status" value="1"/>
</dbReference>